<evidence type="ECO:0000256" key="1">
    <source>
        <dbReference type="SAM" id="MobiDB-lite"/>
    </source>
</evidence>
<comment type="caution">
    <text evidence="2">The sequence shown here is derived from an EMBL/GenBank/DDBJ whole genome shotgun (WGS) entry which is preliminary data.</text>
</comment>
<gene>
    <name evidence="2" type="ORF">PGLA2088_LOCUS23183</name>
</gene>
<name>A0A813JRH0_POLGL</name>
<accession>A0A813JRH0</accession>
<dbReference type="AlphaFoldDB" id="A0A813JRH0"/>
<feature type="region of interest" description="Disordered" evidence="1">
    <location>
        <begin position="1"/>
        <end position="51"/>
    </location>
</feature>
<organism evidence="2 3">
    <name type="scientific">Polarella glacialis</name>
    <name type="common">Dinoflagellate</name>
    <dbReference type="NCBI Taxonomy" id="89957"/>
    <lineage>
        <taxon>Eukaryota</taxon>
        <taxon>Sar</taxon>
        <taxon>Alveolata</taxon>
        <taxon>Dinophyceae</taxon>
        <taxon>Suessiales</taxon>
        <taxon>Suessiaceae</taxon>
        <taxon>Polarella</taxon>
    </lineage>
</organism>
<feature type="compositionally biased region" description="Basic and acidic residues" evidence="1">
    <location>
        <begin position="38"/>
        <end position="51"/>
    </location>
</feature>
<dbReference type="EMBL" id="CAJNNW010026128">
    <property type="protein sequence ID" value="CAE8682917.1"/>
    <property type="molecule type" value="Genomic_DNA"/>
</dbReference>
<dbReference type="Gene3D" id="1.10.150.20">
    <property type="entry name" value="5' to 3' exonuclease, C-terminal subdomain"/>
    <property type="match status" value="1"/>
</dbReference>
<dbReference type="InterPro" id="IPR036279">
    <property type="entry name" value="5-3_exonuclease_C_sf"/>
</dbReference>
<dbReference type="Proteomes" id="UP000626109">
    <property type="component" value="Unassembled WGS sequence"/>
</dbReference>
<proteinExistence type="predicted"/>
<protein>
    <recommendedName>
        <fullName evidence="4">5'-3' exonuclease domain-containing protein</fullName>
    </recommendedName>
</protein>
<dbReference type="SUPFAM" id="SSF47807">
    <property type="entry name" value="5' to 3' exonuclease, C-terminal subdomain"/>
    <property type="match status" value="1"/>
</dbReference>
<evidence type="ECO:0008006" key="4">
    <source>
        <dbReference type="Google" id="ProtNLM"/>
    </source>
</evidence>
<feature type="non-terminal residue" evidence="2">
    <location>
        <position position="1"/>
    </location>
</feature>
<evidence type="ECO:0000313" key="3">
    <source>
        <dbReference type="Proteomes" id="UP000626109"/>
    </source>
</evidence>
<feature type="non-terminal residue" evidence="2">
    <location>
        <position position="113"/>
    </location>
</feature>
<reference evidence="2" key="1">
    <citation type="submission" date="2021-02" db="EMBL/GenBank/DDBJ databases">
        <authorList>
            <person name="Dougan E. K."/>
            <person name="Rhodes N."/>
            <person name="Thang M."/>
            <person name="Chan C."/>
        </authorList>
    </citation>
    <scope>NUCLEOTIDE SEQUENCE</scope>
</reference>
<sequence>KNNTNNNKKNNNKNNSSNNNKNNSNINNNHHNLQGQEQLKRQRREQLTRQRRQHLELDQLVMVGSAAEGLPGIPGFGPAVARQLLQMFGALDRVLDEAEHNGAALLCVRGIGQ</sequence>
<evidence type="ECO:0000313" key="2">
    <source>
        <dbReference type="EMBL" id="CAE8682917.1"/>
    </source>
</evidence>
<feature type="compositionally biased region" description="Low complexity" evidence="1">
    <location>
        <begin position="1"/>
        <end position="37"/>
    </location>
</feature>